<evidence type="ECO:0000313" key="1">
    <source>
        <dbReference type="EMBL" id="UXI66296.1"/>
    </source>
</evidence>
<protein>
    <submittedName>
        <fullName evidence="1">DUF3703 domain-containing protein</fullName>
    </submittedName>
</protein>
<evidence type="ECO:0000313" key="2">
    <source>
        <dbReference type="Proteomes" id="UP001064632"/>
    </source>
</evidence>
<dbReference type="EMBL" id="CP104694">
    <property type="protein sequence ID" value="UXI66296.1"/>
    <property type="molecule type" value="Genomic_DNA"/>
</dbReference>
<dbReference type="Proteomes" id="UP001064632">
    <property type="component" value="Chromosome"/>
</dbReference>
<dbReference type="InterPro" id="IPR022172">
    <property type="entry name" value="DUF3703"/>
</dbReference>
<keyword evidence="2" id="KW-1185">Reference proteome</keyword>
<proteinExistence type="predicted"/>
<sequence>MPAGQRRKAAVAAELAAARQAIAQARHQDAFRHLERAHVLGQSRTGTHVASHWAMLQWAWRNRDLREGVGQVMRLIAAVLITRVWVPLGNTGGANVSAIRPMPVPVDLQALLVTFDD</sequence>
<accession>A0ABY6BCF2</accession>
<reference evidence="1" key="1">
    <citation type="submission" date="2022-09" db="EMBL/GenBank/DDBJ databases">
        <title>Tahibacter sp. nov., isolated from a fresh water.</title>
        <authorList>
            <person name="Baek J.H."/>
            <person name="Lee J.K."/>
            <person name="Kim J.M."/>
            <person name="Jeon C.O."/>
        </authorList>
    </citation>
    <scope>NUCLEOTIDE SEQUENCE</scope>
    <source>
        <strain evidence="1">W38</strain>
    </source>
</reference>
<name>A0ABY6BCF2_9GAMM</name>
<dbReference type="RefSeq" id="WP_261693280.1">
    <property type="nucleotide sequence ID" value="NZ_CP104694.1"/>
</dbReference>
<gene>
    <name evidence="1" type="ORF">N4264_16235</name>
</gene>
<organism evidence="1 2">
    <name type="scientific">Tahibacter amnicola</name>
    <dbReference type="NCBI Taxonomy" id="2976241"/>
    <lineage>
        <taxon>Bacteria</taxon>
        <taxon>Pseudomonadati</taxon>
        <taxon>Pseudomonadota</taxon>
        <taxon>Gammaproteobacteria</taxon>
        <taxon>Lysobacterales</taxon>
        <taxon>Rhodanobacteraceae</taxon>
        <taxon>Tahibacter</taxon>
    </lineage>
</organism>
<dbReference type="Pfam" id="PF12487">
    <property type="entry name" value="DUF3703"/>
    <property type="match status" value="1"/>
</dbReference>